<reference evidence="2" key="2">
    <citation type="journal article" date="2020" name="Microorganisms">
        <title>Osmotic Adaptation and Compatible Solute Biosynthesis of Phototrophic Bacteria as Revealed from Genome Analyses.</title>
        <authorList>
            <person name="Imhoff J.F."/>
            <person name="Rahn T."/>
            <person name="Kunzel S."/>
            <person name="Keller A."/>
            <person name="Neulinger S.C."/>
        </authorList>
    </citation>
    <scope>NUCLEOTIDE SEQUENCE</scope>
    <source>
        <strain evidence="2">LMG 28126</strain>
    </source>
</reference>
<dbReference type="InterPro" id="IPR024096">
    <property type="entry name" value="NO_sig/Golgi_transp_ligand-bd"/>
</dbReference>
<dbReference type="PANTHER" id="PTHR35090">
    <property type="entry name" value="DNA-DIRECTED RNA POLYMERASE SUBUNIT I"/>
    <property type="match status" value="1"/>
</dbReference>
<sequence length="197" mass="21139">MATANVGAGKIGPNAILQLLPVLEAEGGRALRDRMLAAAGLTAPPSDAGMMDEAPAAAMHQALRRELPDRAPELARAAGLATGDYILAHRIPKPAQALLRRLPVPVAAWLLARAIAQHSWTFAGSGRFEVLSTRPLAFRILDNPVVRGEHADHAICDWHCAVFERLFTTLVHPDYAVRETACCATGAPACVFEITRR</sequence>
<name>A0A934WJ03_9RHOB</name>
<dbReference type="AlphaFoldDB" id="A0A934WJ03"/>
<comment type="caution">
    <text evidence="2">The sequence shown here is derived from an EMBL/GenBank/DDBJ whole genome shotgun (WGS) entry which is preliminary data.</text>
</comment>
<dbReference type="GO" id="GO:0015979">
    <property type="term" value="P:photosynthesis"/>
    <property type="evidence" value="ECO:0007669"/>
    <property type="project" value="InterPro"/>
</dbReference>
<accession>A0A934WJ03</accession>
<evidence type="ECO:0000313" key="3">
    <source>
        <dbReference type="Proteomes" id="UP000706333"/>
    </source>
</evidence>
<protein>
    <submittedName>
        <fullName evidence="2">Bacteriochlorophyll 4-vinyl reductase</fullName>
    </submittedName>
</protein>
<dbReference type="GO" id="GO:0030494">
    <property type="term" value="P:bacteriochlorophyll biosynthetic process"/>
    <property type="evidence" value="ECO:0007669"/>
    <property type="project" value="InterPro"/>
</dbReference>
<dbReference type="SUPFAM" id="SSF111126">
    <property type="entry name" value="Ligand-binding domain in the NO signalling and Golgi transport"/>
    <property type="match status" value="1"/>
</dbReference>
<dbReference type="NCBIfam" id="TIGR02019">
    <property type="entry name" value="BchJ"/>
    <property type="match status" value="1"/>
</dbReference>
<dbReference type="EMBL" id="NHSD01000244">
    <property type="protein sequence ID" value="MBK5927407.1"/>
    <property type="molecule type" value="Genomic_DNA"/>
</dbReference>
<feature type="domain" description="4-vinyl reductase 4VR" evidence="1">
    <location>
        <begin position="135"/>
        <end position="196"/>
    </location>
</feature>
<dbReference type="InterPro" id="IPR004096">
    <property type="entry name" value="V4R"/>
</dbReference>
<evidence type="ECO:0000259" key="1">
    <source>
        <dbReference type="SMART" id="SM00989"/>
    </source>
</evidence>
<dbReference type="PANTHER" id="PTHR35090:SF1">
    <property type="entry name" value="SLR0144 PROTEIN"/>
    <property type="match status" value="1"/>
</dbReference>
<reference evidence="2" key="1">
    <citation type="submission" date="2017-05" db="EMBL/GenBank/DDBJ databases">
        <authorList>
            <person name="Imhoff J.F."/>
            <person name="Rahn T."/>
            <person name="Kuenzel S."/>
            <person name="Neulinger S.C."/>
        </authorList>
    </citation>
    <scope>NUCLEOTIDE SEQUENCE</scope>
    <source>
        <strain evidence="2">LMG 28126</strain>
    </source>
</reference>
<keyword evidence="3" id="KW-1185">Reference proteome</keyword>
<proteinExistence type="predicted"/>
<dbReference type="RefSeq" id="WP_201157167.1">
    <property type="nucleotide sequence ID" value="NZ_NHSD01000244.1"/>
</dbReference>
<dbReference type="Proteomes" id="UP000706333">
    <property type="component" value="Unassembled WGS sequence"/>
</dbReference>
<evidence type="ECO:0000313" key="2">
    <source>
        <dbReference type="EMBL" id="MBK5927407.1"/>
    </source>
</evidence>
<dbReference type="Pfam" id="PF02830">
    <property type="entry name" value="V4R"/>
    <property type="match status" value="1"/>
</dbReference>
<organism evidence="2 3">
    <name type="scientific">Rhodobaculum claviforme</name>
    <dbReference type="NCBI Taxonomy" id="1549854"/>
    <lineage>
        <taxon>Bacteria</taxon>
        <taxon>Pseudomonadati</taxon>
        <taxon>Pseudomonadota</taxon>
        <taxon>Alphaproteobacteria</taxon>
        <taxon>Rhodobacterales</taxon>
        <taxon>Paracoccaceae</taxon>
        <taxon>Rhodobaculum</taxon>
    </lineage>
</organism>
<dbReference type="InterPro" id="IPR010249">
    <property type="entry name" value="BchJ"/>
</dbReference>
<gene>
    <name evidence="2" type="ORF">CCR87_08720</name>
</gene>
<dbReference type="SMART" id="SM00989">
    <property type="entry name" value="V4R"/>
    <property type="match status" value="1"/>
</dbReference>
<dbReference type="Gene3D" id="3.30.1380.20">
    <property type="entry name" value="Trafficking protein particle complex subunit 3"/>
    <property type="match status" value="1"/>
</dbReference>